<dbReference type="Proteomes" id="UP000198915">
    <property type="component" value="Unassembled WGS sequence"/>
</dbReference>
<organism evidence="1 2">
    <name type="scientific">Brevibacillus centrosporus</name>
    <dbReference type="NCBI Taxonomy" id="54910"/>
    <lineage>
        <taxon>Bacteria</taxon>
        <taxon>Bacillati</taxon>
        <taxon>Bacillota</taxon>
        <taxon>Bacilli</taxon>
        <taxon>Bacillales</taxon>
        <taxon>Paenibacillaceae</taxon>
        <taxon>Brevibacillus</taxon>
    </lineage>
</organism>
<dbReference type="STRING" id="1884381.SAMN05518846_103407"/>
<dbReference type="AlphaFoldDB" id="A0A1I3RFP4"/>
<name>A0A1I3RFP4_9BACL</name>
<dbReference type="RefSeq" id="WP_258957625.1">
    <property type="nucleotide sequence ID" value="NZ_FORT01000003.1"/>
</dbReference>
<proteinExistence type="predicted"/>
<accession>A0A1I3RFP4</accession>
<evidence type="ECO:0000313" key="2">
    <source>
        <dbReference type="Proteomes" id="UP000198915"/>
    </source>
</evidence>
<sequence>MEAERFGVMHVNVNGTVHTLAFTHSPDENSIYVIDVLQDEYLGPLHQTTRLISSTVAISLLVSALLSWFITKGITAPFQSMIKGMQQVSLGGLNGCSYFRLSPYEK</sequence>
<evidence type="ECO:0000313" key="1">
    <source>
        <dbReference type="EMBL" id="SFJ45088.1"/>
    </source>
</evidence>
<dbReference type="Gene3D" id="6.10.340.10">
    <property type="match status" value="1"/>
</dbReference>
<dbReference type="EMBL" id="FORT01000003">
    <property type="protein sequence ID" value="SFJ45088.1"/>
    <property type="molecule type" value="Genomic_DNA"/>
</dbReference>
<protein>
    <submittedName>
        <fullName evidence="1">Uncharacterized protein</fullName>
    </submittedName>
</protein>
<gene>
    <name evidence="1" type="ORF">SAMN05518846_103407</name>
</gene>
<keyword evidence="2" id="KW-1185">Reference proteome</keyword>
<reference evidence="2" key="1">
    <citation type="submission" date="2016-10" db="EMBL/GenBank/DDBJ databases">
        <authorList>
            <person name="Varghese N."/>
            <person name="Submissions S."/>
        </authorList>
    </citation>
    <scope>NUCLEOTIDE SEQUENCE [LARGE SCALE GENOMIC DNA]</scope>
    <source>
        <strain evidence="2">OK042</strain>
    </source>
</reference>